<dbReference type="InterPro" id="IPR004244">
    <property type="entry name" value="Transposase_22"/>
</dbReference>
<feature type="region of interest" description="Disordered" evidence="2">
    <location>
        <begin position="286"/>
        <end position="306"/>
    </location>
</feature>
<organism evidence="3 4">
    <name type="scientific">Pinctada imbricata</name>
    <name type="common">Atlantic pearl-oyster</name>
    <name type="synonym">Pinctada martensii</name>
    <dbReference type="NCBI Taxonomy" id="66713"/>
    <lineage>
        <taxon>Eukaryota</taxon>
        <taxon>Metazoa</taxon>
        <taxon>Spiralia</taxon>
        <taxon>Lophotrochozoa</taxon>
        <taxon>Mollusca</taxon>
        <taxon>Bivalvia</taxon>
        <taxon>Autobranchia</taxon>
        <taxon>Pteriomorphia</taxon>
        <taxon>Pterioida</taxon>
        <taxon>Pterioidea</taxon>
        <taxon>Pteriidae</taxon>
        <taxon>Pinctada</taxon>
    </lineage>
</organism>
<feature type="region of interest" description="Disordered" evidence="2">
    <location>
        <begin position="1"/>
        <end position="37"/>
    </location>
</feature>
<evidence type="ECO:0000256" key="2">
    <source>
        <dbReference type="SAM" id="MobiDB-lite"/>
    </source>
</evidence>
<gene>
    <name evidence="3" type="ORF">FSP39_025358</name>
</gene>
<feature type="coiled-coil region" evidence="1">
    <location>
        <begin position="69"/>
        <end position="142"/>
    </location>
</feature>
<evidence type="ECO:0000256" key="1">
    <source>
        <dbReference type="SAM" id="Coils"/>
    </source>
</evidence>
<sequence length="306" mass="34887">MMATAEKSTGKKVFTNKERTKAGKRNLSDVSNPNTSSDEFSILMSELEDIKRKTVTKTDMKSIVSSIVNDMLNDAKKVMEKQFDDFKKQQDEVRGDLIERIDRLHLENETLKETISAKSKQIREMEVNVKEALKIAKRAESKSNFNEQYSRKSNIKIFGLEEKERENTNEVVRSMMKDVAKIDVSESEIVACHRIPGGKNGLPRPIILKVKNSDVKAKIMRKRSEVKSKGHGIRLADDVTRANSILIQKLNDNHHIEQGYYYNGSVFGCMKSGQKMKFDIHDNIDKKMSKSTRGRSGYETSDSEAE</sequence>
<comment type="caution">
    <text evidence="3">The sequence shown here is derived from an EMBL/GenBank/DDBJ whole genome shotgun (WGS) entry which is preliminary data.</text>
</comment>
<proteinExistence type="predicted"/>
<accession>A0AA88Y0Q2</accession>
<reference evidence="3" key="1">
    <citation type="submission" date="2019-08" db="EMBL/GenBank/DDBJ databases">
        <title>The improved chromosome-level genome for the pearl oyster Pinctada fucata martensii using PacBio sequencing and Hi-C.</title>
        <authorList>
            <person name="Zheng Z."/>
        </authorList>
    </citation>
    <scope>NUCLEOTIDE SEQUENCE</scope>
    <source>
        <strain evidence="3">ZZ-2019</strain>
        <tissue evidence="3">Adductor muscle</tissue>
    </source>
</reference>
<evidence type="ECO:0000313" key="4">
    <source>
        <dbReference type="Proteomes" id="UP001186944"/>
    </source>
</evidence>
<feature type="compositionally biased region" description="Polar residues" evidence="2">
    <location>
        <begin position="28"/>
        <end position="37"/>
    </location>
</feature>
<dbReference type="PANTHER" id="PTHR11505">
    <property type="entry name" value="L1 TRANSPOSABLE ELEMENT-RELATED"/>
    <property type="match status" value="1"/>
</dbReference>
<dbReference type="Gene3D" id="3.30.70.1820">
    <property type="entry name" value="L1 transposable element, RRM domain"/>
    <property type="match status" value="1"/>
</dbReference>
<evidence type="ECO:0000313" key="3">
    <source>
        <dbReference type="EMBL" id="KAK3086914.1"/>
    </source>
</evidence>
<keyword evidence="1" id="KW-0175">Coiled coil</keyword>
<keyword evidence="4" id="KW-1185">Reference proteome</keyword>
<dbReference type="EMBL" id="VSWD01000012">
    <property type="protein sequence ID" value="KAK3086914.1"/>
    <property type="molecule type" value="Genomic_DNA"/>
</dbReference>
<dbReference type="Proteomes" id="UP001186944">
    <property type="component" value="Unassembled WGS sequence"/>
</dbReference>
<dbReference type="AlphaFoldDB" id="A0AA88Y0Q2"/>
<protein>
    <submittedName>
        <fullName evidence="3">Uncharacterized protein</fullName>
    </submittedName>
</protein>
<name>A0AA88Y0Q2_PINIB</name>